<name>A0AAV4QUH4_CAEEX</name>
<gene>
    <name evidence="1" type="ORF">CEXT_113681</name>
</gene>
<sequence length="67" mass="7744">MSSQDRKRSVDNRNKDAADCFLTDRGQFTSRIENDYPRCPLLLCFILFRVILPSRITSDVNATVTFD</sequence>
<evidence type="ECO:0000313" key="2">
    <source>
        <dbReference type="Proteomes" id="UP001054945"/>
    </source>
</evidence>
<protein>
    <submittedName>
        <fullName evidence="1">Uncharacterized protein</fullName>
    </submittedName>
</protein>
<comment type="caution">
    <text evidence="1">The sequence shown here is derived from an EMBL/GenBank/DDBJ whole genome shotgun (WGS) entry which is preliminary data.</text>
</comment>
<dbReference type="AlphaFoldDB" id="A0AAV4QUH4"/>
<accession>A0AAV4QUH4</accession>
<evidence type="ECO:0000313" key="1">
    <source>
        <dbReference type="EMBL" id="GIY12919.1"/>
    </source>
</evidence>
<organism evidence="1 2">
    <name type="scientific">Caerostris extrusa</name>
    <name type="common">Bark spider</name>
    <name type="synonym">Caerostris bankana</name>
    <dbReference type="NCBI Taxonomy" id="172846"/>
    <lineage>
        <taxon>Eukaryota</taxon>
        <taxon>Metazoa</taxon>
        <taxon>Ecdysozoa</taxon>
        <taxon>Arthropoda</taxon>
        <taxon>Chelicerata</taxon>
        <taxon>Arachnida</taxon>
        <taxon>Araneae</taxon>
        <taxon>Araneomorphae</taxon>
        <taxon>Entelegynae</taxon>
        <taxon>Araneoidea</taxon>
        <taxon>Araneidae</taxon>
        <taxon>Caerostris</taxon>
    </lineage>
</organism>
<reference evidence="1 2" key="1">
    <citation type="submission" date="2021-06" db="EMBL/GenBank/DDBJ databases">
        <title>Caerostris extrusa draft genome.</title>
        <authorList>
            <person name="Kono N."/>
            <person name="Arakawa K."/>
        </authorList>
    </citation>
    <scope>NUCLEOTIDE SEQUENCE [LARGE SCALE GENOMIC DNA]</scope>
</reference>
<dbReference type="Proteomes" id="UP001054945">
    <property type="component" value="Unassembled WGS sequence"/>
</dbReference>
<dbReference type="EMBL" id="BPLR01006866">
    <property type="protein sequence ID" value="GIY12919.1"/>
    <property type="molecule type" value="Genomic_DNA"/>
</dbReference>
<proteinExistence type="predicted"/>
<keyword evidence="2" id="KW-1185">Reference proteome</keyword>